<dbReference type="Gene3D" id="1.20.1250.20">
    <property type="entry name" value="MFS general substrate transporter like domains"/>
    <property type="match status" value="1"/>
</dbReference>
<comment type="subcellular location">
    <subcellularLocation>
        <location evidence="1">Cell membrane</location>
        <topology evidence="1">Multi-pass membrane protein</topology>
    </subcellularLocation>
</comment>
<evidence type="ECO:0000256" key="1">
    <source>
        <dbReference type="ARBA" id="ARBA00004651"/>
    </source>
</evidence>
<feature type="transmembrane region" description="Helical" evidence="7">
    <location>
        <begin position="225"/>
        <end position="242"/>
    </location>
</feature>
<dbReference type="CDD" id="cd17473">
    <property type="entry name" value="MFS_arabinose_efflux_permease_like"/>
    <property type="match status" value="1"/>
</dbReference>
<evidence type="ECO:0000256" key="5">
    <source>
        <dbReference type="ARBA" id="ARBA00022989"/>
    </source>
</evidence>
<feature type="transmembrane region" description="Helical" evidence="7">
    <location>
        <begin position="180"/>
        <end position="197"/>
    </location>
</feature>
<protein>
    <submittedName>
        <fullName evidence="9">MFS transporter</fullName>
    </submittedName>
</protein>
<evidence type="ECO:0000313" key="9">
    <source>
        <dbReference type="EMBL" id="MFF5898686.1"/>
    </source>
</evidence>
<dbReference type="InterPro" id="IPR011701">
    <property type="entry name" value="MFS"/>
</dbReference>
<reference evidence="9 10" key="1">
    <citation type="submission" date="2024-10" db="EMBL/GenBank/DDBJ databases">
        <title>The Natural Products Discovery Center: Release of the First 8490 Sequenced Strains for Exploring Actinobacteria Biosynthetic Diversity.</title>
        <authorList>
            <person name="Kalkreuter E."/>
            <person name="Kautsar S.A."/>
            <person name="Yang D."/>
            <person name="Bader C.D."/>
            <person name="Teijaro C.N."/>
            <person name="Fluegel L."/>
            <person name="Davis C.M."/>
            <person name="Simpson J.R."/>
            <person name="Lauterbach L."/>
            <person name="Steele A.D."/>
            <person name="Gui C."/>
            <person name="Meng S."/>
            <person name="Li G."/>
            <person name="Viehrig K."/>
            <person name="Ye F."/>
            <person name="Su P."/>
            <person name="Kiefer A.F."/>
            <person name="Nichols A."/>
            <person name="Cepeda A.J."/>
            <person name="Yan W."/>
            <person name="Fan B."/>
            <person name="Jiang Y."/>
            <person name="Adhikari A."/>
            <person name="Zheng C.-J."/>
            <person name="Schuster L."/>
            <person name="Cowan T.M."/>
            <person name="Smanski M.J."/>
            <person name="Chevrette M.G."/>
            <person name="De Carvalho L.P.S."/>
            <person name="Shen B."/>
        </authorList>
    </citation>
    <scope>NUCLEOTIDE SEQUENCE [LARGE SCALE GENOMIC DNA]</scope>
    <source>
        <strain evidence="9 10">NPDC012540</strain>
    </source>
</reference>
<evidence type="ECO:0000259" key="8">
    <source>
        <dbReference type="PROSITE" id="PS50850"/>
    </source>
</evidence>
<feature type="transmembrane region" description="Helical" evidence="7">
    <location>
        <begin position="115"/>
        <end position="137"/>
    </location>
</feature>
<dbReference type="InterPro" id="IPR005829">
    <property type="entry name" value="Sugar_transporter_CS"/>
</dbReference>
<dbReference type="PROSITE" id="PS50850">
    <property type="entry name" value="MFS"/>
    <property type="match status" value="1"/>
</dbReference>
<evidence type="ECO:0000256" key="6">
    <source>
        <dbReference type="ARBA" id="ARBA00023136"/>
    </source>
</evidence>
<feature type="transmembrane region" description="Helical" evidence="7">
    <location>
        <begin position="56"/>
        <end position="79"/>
    </location>
</feature>
<dbReference type="InterPro" id="IPR036259">
    <property type="entry name" value="MFS_trans_sf"/>
</dbReference>
<evidence type="ECO:0000313" key="10">
    <source>
        <dbReference type="Proteomes" id="UP001602322"/>
    </source>
</evidence>
<feature type="transmembrane region" description="Helical" evidence="7">
    <location>
        <begin position="348"/>
        <end position="367"/>
    </location>
</feature>
<feature type="transmembrane region" description="Helical" evidence="7">
    <location>
        <begin position="23"/>
        <end position="44"/>
    </location>
</feature>
<accession>A0ABW6X9I7</accession>
<proteinExistence type="predicted"/>
<keyword evidence="4 7" id="KW-0812">Transmembrane</keyword>
<evidence type="ECO:0000256" key="7">
    <source>
        <dbReference type="SAM" id="Phobius"/>
    </source>
</evidence>
<keyword evidence="10" id="KW-1185">Reference proteome</keyword>
<feature type="transmembrane region" description="Helical" evidence="7">
    <location>
        <begin position="149"/>
        <end position="174"/>
    </location>
</feature>
<keyword evidence="3" id="KW-1003">Cell membrane</keyword>
<feature type="transmembrane region" description="Helical" evidence="7">
    <location>
        <begin position="290"/>
        <end position="307"/>
    </location>
</feature>
<keyword evidence="5 7" id="KW-1133">Transmembrane helix</keyword>
<dbReference type="Pfam" id="PF07690">
    <property type="entry name" value="MFS_1"/>
    <property type="match status" value="1"/>
</dbReference>
<feature type="domain" description="Major facilitator superfamily (MFS) profile" evidence="8">
    <location>
        <begin position="22"/>
        <end position="402"/>
    </location>
</feature>
<dbReference type="InterPro" id="IPR020846">
    <property type="entry name" value="MFS_dom"/>
</dbReference>
<evidence type="ECO:0000256" key="3">
    <source>
        <dbReference type="ARBA" id="ARBA00022475"/>
    </source>
</evidence>
<dbReference type="PANTHER" id="PTHR23517">
    <property type="entry name" value="RESISTANCE PROTEIN MDTM, PUTATIVE-RELATED-RELATED"/>
    <property type="match status" value="1"/>
</dbReference>
<evidence type="ECO:0000256" key="4">
    <source>
        <dbReference type="ARBA" id="ARBA00022692"/>
    </source>
</evidence>
<dbReference type="SUPFAM" id="SSF103473">
    <property type="entry name" value="MFS general substrate transporter"/>
    <property type="match status" value="1"/>
</dbReference>
<dbReference type="Proteomes" id="UP001602322">
    <property type="component" value="Unassembled WGS sequence"/>
</dbReference>
<name>A0ABW6X9I7_9ACTN</name>
<comment type="caution">
    <text evidence="9">The sequence shown here is derived from an EMBL/GenBank/DDBJ whole genome shotgun (WGS) entry which is preliminary data.</text>
</comment>
<feature type="transmembrane region" description="Helical" evidence="7">
    <location>
        <begin position="262"/>
        <end position="283"/>
    </location>
</feature>
<dbReference type="EMBL" id="JBIBEG010000006">
    <property type="protein sequence ID" value="MFF5898686.1"/>
    <property type="molecule type" value="Genomic_DNA"/>
</dbReference>
<feature type="transmembrane region" description="Helical" evidence="7">
    <location>
        <begin position="91"/>
        <end position="109"/>
    </location>
</feature>
<evidence type="ECO:0000256" key="2">
    <source>
        <dbReference type="ARBA" id="ARBA00022448"/>
    </source>
</evidence>
<feature type="transmembrane region" description="Helical" evidence="7">
    <location>
        <begin position="379"/>
        <end position="398"/>
    </location>
</feature>
<keyword evidence="2" id="KW-0813">Transport</keyword>
<dbReference type="RefSeq" id="WP_387905047.1">
    <property type="nucleotide sequence ID" value="NZ_JBIBEG010000006.1"/>
</dbReference>
<feature type="transmembrane region" description="Helical" evidence="7">
    <location>
        <begin position="313"/>
        <end position="336"/>
    </location>
</feature>
<sequence length="413" mass="42608">MPVPAAPLSPDCDSPDVQGRLPAALLMAGSCLPVLGAVLLAPVLPRMQEHFEGVAGSAALVPLVLTVPALSLALLAPFAGVIVDRLGRKRLLVVATVLYTLFGTVPLYVDSLHGILVSRVLVGVAEAAIMTACTTLIGDYYTGRVRDRYLALQTMCASASATVFFVLGGALGGAGWQAPFWLYGIGLVLAPAMARILPTPRTPAATPSGPTASTAERRPFPVRRMAGICLLTAFGAVVFYTVPVEMSYLLDDLDVDSTGGIGAVTAVASLATVLGSVLFTRLTGRPQRRLPVVLLLCAAGFLVMGVSDSLPLLILGAVLNCVGTGLLLPSLLTLAMSRLAFADRGRGTGLWTSAFFLGEFACPLILLGGEQALGDLGTAVGALGLVTLLVAGVPFLLGRATPAPLPHRVPEQP</sequence>
<dbReference type="InterPro" id="IPR050171">
    <property type="entry name" value="MFS_Transporters"/>
</dbReference>
<gene>
    <name evidence="9" type="ORF">ACFY8O_22555</name>
</gene>
<dbReference type="PROSITE" id="PS00216">
    <property type="entry name" value="SUGAR_TRANSPORT_1"/>
    <property type="match status" value="1"/>
</dbReference>
<keyword evidence="6 7" id="KW-0472">Membrane</keyword>
<organism evidence="9 10">
    <name type="scientific">Streptomyces argenteolus</name>
    <dbReference type="NCBI Taxonomy" id="67274"/>
    <lineage>
        <taxon>Bacteria</taxon>
        <taxon>Bacillati</taxon>
        <taxon>Actinomycetota</taxon>
        <taxon>Actinomycetes</taxon>
        <taxon>Kitasatosporales</taxon>
        <taxon>Streptomycetaceae</taxon>
        <taxon>Streptomyces</taxon>
    </lineage>
</organism>